<dbReference type="Proteomes" id="UP000503540">
    <property type="component" value="Chromosome"/>
</dbReference>
<reference evidence="1 2" key="1">
    <citation type="journal article" date="2019" name="ACS Chem. Biol.">
        <title>Identification and Mobilization of a Cryptic Antibiotic Biosynthesis Gene Locus from a Human-Pathogenic Nocardia Isolate.</title>
        <authorList>
            <person name="Herisse M."/>
            <person name="Ishida K."/>
            <person name="Porter J.L."/>
            <person name="Howden B."/>
            <person name="Hertweck C."/>
            <person name="Stinear T.P."/>
            <person name="Pidot S.J."/>
        </authorList>
    </citation>
    <scope>NUCLEOTIDE SEQUENCE [LARGE SCALE GENOMIC DNA]</scope>
    <source>
        <strain evidence="1 2">AUSMDU00012717</strain>
    </source>
</reference>
<evidence type="ECO:0000313" key="2">
    <source>
        <dbReference type="Proteomes" id="UP000503540"/>
    </source>
</evidence>
<proteinExistence type="predicted"/>
<dbReference type="EMBL" id="CP046172">
    <property type="protein sequence ID" value="QIS08933.1"/>
    <property type="molecule type" value="Genomic_DNA"/>
</dbReference>
<evidence type="ECO:0000313" key="1">
    <source>
        <dbReference type="EMBL" id="QIS08933.1"/>
    </source>
</evidence>
<organism evidence="1 2">
    <name type="scientific">Nocardia arthritidis</name>
    <dbReference type="NCBI Taxonomy" id="228602"/>
    <lineage>
        <taxon>Bacteria</taxon>
        <taxon>Bacillati</taxon>
        <taxon>Actinomycetota</taxon>
        <taxon>Actinomycetes</taxon>
        <taxon>Mycobacteriales</taxon>
        <taxon>Nocardiaceae</taxon>
        <taxon>Nocardia</taxon>
    </lineage>
</organism>
<accession>A0A6G9Y799</accession>
<name>A0A6G9Y799_9NOCA</name>
<dbReference type="RefSeq" id="WP_167472102.1">
    <property type="nucleotide sequence ID" value="NZ_CP046172.1"/>
</dbReference>
<dbReference type="AlphaFoldDB" id="A0A6G9Y799"/>
<sequence length="66" mass="7076">MQADEDAERAAIARVGLRMRVAPLKVQPWIPAIAFTVSGVPGERGYISRPLPDEAVDGFGQRGDLG</sequence>
<keyword evidence="2" id="KW-1185">Reference proteome</keyword>
<protein>
    <submittedName>
        <fullName evidence="1">Uncharacterized protein</fullName>
    </submittedName>
</protein>
<gene>
    <name evidence="1" type="ORF">F5544_05105</name>
</gene>
<dbReference type="KEGG" id="nah:F5544_05105"/>